<comment type="caution">
    <text evidence="1">The sequence shown here is derived from an EMBL/GenBank/DDBJ whole genome shotgun (WGS) entry which is preliminary data.</text>
</comment>
<keyword evidence="2" id="KW-1185">Reference proteome</keyword>
<name>A0ACB7J538_PLECO</name>
<dbReference type="Proteomes" id="UP000824881">
    <property type="component" value="Unassembled WGS sequence"/>
</dbReference>
<sequence length="432" mass="45437">MPSVLPLIRFSVTTSSEAMRPGSVILPPEPAKPSPCRSTAPTTPPPSSSPPTSPPPDAPMATSIPMPGLSNLILHSPSATIVGTPFALDTDITRFEYPFPDTSLSPPGLYEYHNTSGGSSSGSASGSGRLGVPALSHSSSSGSSGPSSSSASCTSSAAPSPSHPPSHTHHPHDQHYDPHHPQHQFQQHPQHSQHTHQHVHIVSRHATHPIHIPHIPHIAHPHAISNHPISQSLPGSAFPLALTSSLTSAKSSHPSHHHHTRSHQHSHSNSHNSHSNTHPSQHQHQHPLSPNASALLADSDREEPPVPPGLLKKKHRWSLGLLSTPQRTSTGTQREGAGGQRRSATADHARRGDKTAHTDDVNDGAAEYFDVSPGSCTSESSSCSAASDALHALHVSDSDTLQGSDTEPSKLGEEEEVEGEAVDLTAHSALVG</sequence>
<reference evidence="1 2" key="1">
    <citation type="journal article" date="2021" name="Appl. Environ. Microbiol.">
        <title>Genetic linkage and physical mapping for an oyster mushroom Pleurotus cornucopiae and QTL analysis for the trait cap color.</title>
        <authorList>
            <person name="Zhang Y."/>
            <person name="Gao W."/>
            <person name="Sonnenberg A."/>
            <person name="Chen Q."/>
            <person name="Zhang J."/>
            <person name="Huang C."/>
        </authorList>
    </citation>
    <scope>NUCLEOTIDE SEQUENCE [LARGE SCALE GENOMIC DNA]</scope>
    <source>
        <strain evidence="1">CCMSSC00406</strain>
    </source>
</reference>
<evidence type="ECO:0000313" key="1">
    <source>
        <dbReference type="EMBL" id="KAG9225169.1"/>
    </source>
</evidence>
<evidence type="ECO:0000313" key="2">
    <source>
        <dbReference type="Proteomes" id="UP000824881"/>
    </source>
</evidence>
<dbReference type="EMBL" id="WQMT02000003">
    <property type="protein sequence ID" value="KAG9225169.1"/>
    <property type="molecule type" value="Genomic_DNA"/>
</dbReference>
<accession>A0ACB7J538</accession>
<proteinExistence type="predicted"/>
<organism evidence="1 2">
    <name type="scientific">Pleurotus cornucopiae</name>
    <name type="common">Cornucopia mushroom</name>
    <dbReference type="NCBI Taxonomy" id="5321"/>
    <lineage>
        <taxon>Eukaryota</taxon>
        <taxon>Fungi</taxon>
        <taxon>Dikarya</taxon>
        <taxon>Basidiomycota</taxon>
        <taxon>Agaricomycotina</taxon>
        <taxon>Agaricomycetes</taxon>
        <taxon>Agaricomycetidae</taxon>
        <taxon>Agaricales</taxon>
        <taxon>Pleurotineae</taxon>
        <taxon>Pleurotaceae</taxon>
        <taxon>Pleurotus</taxon>
    </lineage>
</organism>
<protein>
    <submittedName>
        <fullName evidence="1">Uncharacterized protein</fullName>
    </submittedName>
</protein>
<gene>
    <name evidence="1" type="ORF">CCMSSC00406_0007420</name>
</gene>